<dbReference type="SUPFAM" id="SSF48403">
    <property type="entry name" value="Ankyrin repeat"/>
    <property type="match status" value="1"/>
</dbReference>
<dbReference type="GeneID" id="68108331"/>
<dbReference type="Gene3D" id="1.25.40.20">
    <property type="entry name" value="Ankyrin repeat-containing domain"/>
    <property type="match status" value="1"/>
</dbReference>
<comment type="caution">
    <text evidence="4">The sequence shown here is derived from an EMBL/GenBank/DDBJ whole genome shotgun (WGS) entry which is preliminary data.</text>
</comment>
<gene>
    <name evidence="4" type="ORF">FDP41_001113</name>
</gene>
<evidence type="ECO:0000313" key="5">
    <source>
        <dbReference type="Proteomes" id="UP000444721"/>
    </source>
</evidence>
<dbReference type="VEuPathDB" id="AmoebaDB:FDP41_001113"/>
<dbReference type="VEuPathDB" id="AmoebaDB:NF0012450"/>
<dbReference type="PANTHER" id="PTHR24189:SF50">
    <property type="entry name" value="ANKYRIN REPEAT AND SOCS BOX PROTEIN 2"/>
    <property type="match status" value="1"/>
</dbReference>
<feature type="region of interest" description="Disordered" evidence="3">
    <location>
        <begin position="1"/>
        <end position="54"/>
    </location>
</feature>
<dbReference type="Proteomes" id="UP000444721">
    <property type="component" value="Unassembled WGS sequence"/>
</dbReference>
<dbReference type="InterPro" id="IPR002110">
    <property type="entry name" value="Ankyrin_rpt"/>
</dbReference>
<dbReference type="RefSeq" id="XP_044564673.1">
    <property type="nucleotide sequence ID" value="XM_044701505.1"/>
</dbReference>
<dbReference type="PANTHER" id="PTHR24189">
    <property type="entry name" value="MYOTROPHIN"/>
    <property type="match status" value="1"/>
</dbReference>
<dbReference type="AlphaFoldDB" id="A0A6A5C277"/>
<protein>
    <submittedName>
        <fullName evidence="4">Uncharacterized protein</fullName>
    </submittedName>
</protein>
<name>A0A6A5C277_NAEFO</name>
<feature type="compositionally biased region" description="Polar residues" evidence="3">
    <location>
        <begin position="1"/>
        <end position="16"/>
    </location>
</feature>
<dbReference type="Pfam" id="PF12796">
    <property type="entry name" value="Ank_2"/>
    <property type="match status" value="1"/>
</dbReference>
<dbReference type="OrthoDB" id="9995210at2759"/>
<keyword evidence="2" id="KW-0040">ANK repeat</keyword>
<accession>A0A6A5C277</accession>
<feature type="compositionally biased region" description="Low complexity" evidence="3">
    <location>
        <begin position="17"/>
        <end position="46"/>
    </location>
</feature>
<organism evidence="4 5">
    <name type="scientific">Naegleria fowleri</name>
    <name type="common">Brain eating amoeba</name>
    <dbReference type="NCBI Taxonomy" id="5763"/>
    <lineage>
        <taxon>Eukaryota</taxon>
        <taxon>Discoba</taxon>
        <taxon>Heterolobosea</taxon>
        <taxon>Tetramitia</taxon>
        <taxon>Eutetramitia</taxon>
        <taxon>Vahlkampfiidae</taxon>
        <taxon>Naegleria</taxon>
    </lineage>
</organism>
<dbReference type="SMART" id="SM00248">
    <property type="entry name" value="ANK"/>
    <property type="match status" value="4"/>
</dbReference>
<dbReference type="EMBL" id="VFQX01000022">
    <property type="protein sequence ID" value="KAF0979960.1"/>
    <property type="molecule type" value="Genomic_DNA"/>
</dbReference>
<evidence type="ECO:0000256" key="2">
    <source>
        <dbReference type="ARBA" id="ARBA00023043"/>
    </source>
</evidence>
<keyword evidence="1" id="KW-0677">Repeat</keyword>
<evidence type="ECO:0000256" key="3">
    <source>
        <dbReference type="SAM" id="MobiDB-lite"/>
    </source>
</evidence>
<evidence type="ECO:0000313" key="4">
    <source>
        <dbReference type="EMBL" id="KAF0979960.1"/>
    </source>
</evidence>
<reference evidence="4 5" key="1">
    <citation type="journal article" date="2019" name="Sci. Rep.">
        <title>Nanopore sequencing improves the draft genome of the human pathogenic amoeba Naegleria fowleri.</title>
        <authorList>
            <person name="Liechti N."/>
            <person name="Schurch N."/>
            <person name="Bruggmann R."/>
            <person name="Wittwer M."/>
        </authorList>
    </citation>
    <scope>NUCLEOTIDE SEQUENCE [LARGE SCALE GENOMIC DNA]</scope>
    <source>
        <strain evidence="4 5">ATCC 30894</strain>
    </source>
</reference>
<evidence type="ECO:0000256" key="1">
    <source>
        <dbReference type="ARBA" id="ARBA00022737"/>
    </source>
</evidence>
<proteinExistence type="predicted"/>
<sequence>MTQTTPGRAFSSSAIGNSPNLNTTSLNTPATPNSTNNTPRTPRSNSITGANNNSITSPPIIETIIKTQIPLSIRELDEEIILQKLFCLCCMSGSNGRRASDLLSRTPVNNNVPIFDDQTDQKLSIGVSQNDQTFINLLTALNNINPKFVNRQDYLGRTLLMNAIINEHFSYITTLLSFKSVDVTIKTFNTQKTAYMFAAEKGFTDQALKILKYSDVNDCDASGKTLLMYSIEYYSLVHELIKRKANLSAKDSQGRTCLMFALSKMDKSKNPFYQQSLHQVIDILISNATDLSETDNEGRDLKEYISKTENKDIIQKFNSKLVELKKAQN</sequence>
<dbReference type="InterPro" id="IPR036770">
    <property type="entry name" value="Ankyrin_rpt-contain_sf"/>
</dbReference>
<dbReference type="InterPro" id="IPR050745">
    <property type="entry name" value="Multifunctional_regulatory"/>
</dbReference>
<keyword evidence="5" id="KW-1185">Reference proteome</keyword>
<dbReference type="VEuPathDB" id="AmoebaDB:NfTy_049310"/>